<gene>
    <name evidence="6" type="ORF">Esi_0084_0044</name>
</gene>
<name>D7G7L2_ECTSI</name>
<feature type="compositionally biased region" description="Basic and acidic residues" evidence="4">
    <location>
        <begin position="292"/>
        <end position="329"/>
    </location>
</feature>
<feature type="compositionally biased region" description="Basic and acidic residues" evidence="4">
    <location>
        <begin position="466"/>
        <end position="476"/>
    </location>
</feature>
<feature type="compositionally biased region" description="Basic and acidic residues" evidence="4">
    <location>
        <begin position="396"/>
        <end position="414"/>
    </location>
</feature>
<feature type="compositionally biased region" description="Basic and acidic residues" evidence="4">
    <location>
        <begin position="485"/>
        <end position="529"/>
    </location>
</feature>
<accession>D7G7L2</accession>
<proteinExistence type="predicted"/>
<dbReference type="eggNOG" id="KOG4315">
    <property type="taxonomic scope" value="Eukaryota"/>
</dbReference>
<dbReference type="OMA" id="WLRANIR"/>
<keyword evidence="2" id="KW-0677">Repeat</keyword>
<feature type="compositionally biased region" description="Low complexity" evidence="4">
    <location>
        <begin position="33"/>
        <end position="44"/>
    </location>
</feature>
<feature type="compositionally biased region" description="Basic residues" evidence="4">
    <location>
        <begin position="447"/>
        <end position="459"/>
    </location>
</feature>
<keyword evidence="3" id="KW-0539">Nucleus</keyword>
<reference evidence="6 7" key="1">
    <citation type="journal article" date="2010" name="Nature">
        <title>The Ectocarpus genome and the independent evolution of multicellularity in brown algae.</title>
        <authorList>
            <person name="Cock J.M."/>
            <person name="Sterck L."/>
            <person name="Rouze P."/>
            <person name="Scornet D."/>
            <person name="Allen A.E."/>
            <person name="Amoutzias G."/>
            <person name="Anthouard V."/>
            <person name="Artiguenave F."/>
            <person name="Aury J.M."/>
            <person name="Badger J.H."/>
            <person name="Beszteri B."/>
            <person name="Billiau K."/>
            <person name="Bonnet E."/>
            <person name="Bothwell J.H."/>
            <person name="Bowler C."/>
            <person name="Boyen C."/>
            <person name="Brownlee C."/>
            <person name="Carrano C.J."/>
            <person name="Charrier B."/>
            <person name="Cho G.Y."/>
            <person name="Coelho S.M."/>
            <person name="Collen J."/>
            <person name="Corre E."/>
            <person name="Da Silva C."/>
            <person name="Delage L."/>
            <person name="Delaroque N."/>
            <person name="Dittami S.M."/>
            <person name="Doulbeau S."/>
            <person name="Elias M."/>
            <person name="Farnham G."/>
            <person name="Gachon C.M."/>
            <person name="Gschloessl B."/>
            <person name="Heesch S."/>
            <person name="Jabbari K."/>
            <person name="Jubin C."/>
            <person name="Kawai H."/>
            <person name="Kimura K."/>
            <person name="Kloareg B."/>
            <person name="Kupper F.C."/>
            <person name="Lang D."/>
            <person name="Le Bail A."/>
            <person name="Leblanc C."/>
            <person name="Lerouge P."/>
            <person name="Lohr M."/>
            <person name="Lopez P.J."/>
            <person name="Martens C."/>
            <person name="Maumus F."/>
            <person name="Michel G."/>
            <person name="Miranda-Saavedra D."/>
            <person name="Morales J."/>
            <person name="Moreau H."/>
            <person name="Motomura T."/>
            <person name="Nagasato C."/>
            <person name="Napoli C.A."/>
            <person name="Nelson D.R."/>
            <person name="Nyvall-Collen P."/>
            <person name="Peters A.F."/>
            <person name="Pommier C."/>
            <person name="Potin P."/>
            <person name="Poulain J."/>
            <person name="Quesneville H."/>
            <person name="Read B."/>
            <person name="Rensing S.A."/>
            <person name="Ritter A."/>
            <person name="Rousvoal S."/>
            <person name="Samanta M."/>
            <person name="Samson G."/>
            <person name="Schroeder D.C."/>
            <person name="Segurens B."/>
            <person name="Strittmatter M."/>
            <person name="Tonon T."/>
            <person name="Tregear J.W."/>
            <person name="Valentin K."/>
            <person name="von Dassow P."/>
            <person name="Yamagishi T."/>
            <person name="Van de Peer Y."/>
            <person name="Wincker P."/>
        </authorList>
    </citation>
    <scope>NUCLEOTIDE SEQUENCE [LARGE SCALE GENOMIC DNA]</scope>
    <source>
        <strain evidence="7">Ec32 / CCAP1310/4</strain>
    </source>
</reference>
<organism evidence="6 7">
    <name type="scientific">Ectocarpus siliculosus</name>
    <name type="common">Brown alga</name>
    <name type="synonym">Conferva siliculosa</name>
    <dbReference type="NCBI Taxonomy" id="2880"/>
    <lineage>
        <taxon>Eukaryota</taxon>
        <taxon>Sar</taxon>
        <taxon>Stramenopiles</taxon>
        <taxon>Ochrophyta</taxon>
        <taxon>PX clade</taxon>
        <taxon>Phaeophyceae</taxon>
        <taxon>Ectocarpales</taxon>
        <taxon>Ectocarpaceae</taxon>
        <taxon>Ectocarpus</taxon>
    </lineage>
</organism>
<evidence type="ECO:0000259" key="5">
    <source>
        <dbReference type="Pfam" id="PF12656"/>
    </source>
</evidence>
<dbReference type="PANTHER" id="PTHR15818:SF2">
    <property type="entry name" value="G-PATCH DOMAIN AND KOW MOTIFS-CONTAINING PROTEIN"/>
    <property type="match status" value="1"/>
</dbReference>
<dbReference type="Pfam" id="PF12656">
    <property type="entry name" value="G-patch_2"/>
    <property type="match status" value="1"/>
</dbReference>
<dbReference type="GO" id="GO:0005681">
    <property type="term" value="C:spliceosomal complex"/>
    <property type="evidence" value="ECO:0007669"/>
    <property type="project" value="TreeGrafter"/>
</dbReference>
<evidence type="ECO:0000313" key="6">
    <source>
        <dbReference type="EMBL" id="CBJ27751.1"/>
    </source>
</evidence>
<dbReference type="STRING" id="2880.D7G7L2"/>
<comment type="subcellular location">
    <subcellularLocation>
        <location evidence="1">Nucleus</location>
    </subcellularLocation>
</comment>
<dbReference type="InterPro" id="IPR045166">
    <property type="entry name" value="Spp2-like"/>
</dbReference>
<evidence type="ECO:0000256" key="2">
    <source>
        <dbReference type="ARBA" id="ARBA00022737"/>
    </source>
</evidence>
<dbReference type="GO" id="GO:0000398">
    <property type="term" value="P:mRNA splicing, via spliceosome"/>
    <property type="evidence" value="ECO:0007669"/>
    <property type="project" value="InterPro"/>
</dbReference>
<feature type="region of interest" description="Disordered" evidence="4">
    <location>
        <begin position="1"/>
        <end position="67"/>
    </location>
</feature>
<sequence length="670" mass="71231">MASSKPKKGFSMSLGKPKQSSSSATSAKGPDRATSGGSKSSTSAIGVAHDDEDAGGRGGKRDYVTGIGGGKVVTKEVVVDRGPRVIALASNPWANGSNAAAAATGSVPPPAATAAERPPTAEEPAGEKSLDQLAAEAIAKESVRGDGSSADAFGLGLDSDRVIGMIGKNPAAGEGDSSNGAATAKTTPDAAGSKRNTGLLEQNMIPGLMEVDGEDAKFRHDLGHRAEDFSARSKAYVDVPVAEFGAALLRGMGWKGPEGDGGGGGVGGGGPDLSKDIEPRHHRLGLGAQPKPPEEMKRPRTKKPGEKPRSSDAERLKIWEKKVQEERLRASRPSAAAQLAVMDVVELSEGGGERGRRRPRAMVLKTQGVPGLNKISVRMEDTGEKVLVDKSTATRVSEDELARRPFSENKDRSSRSSSGGGKRGRSRSRSRSRSSGSVEREDGRRERRDKKDKKKHKKSGGSSSSSKRERSSDGRRSSPSPRRRRSDEENDRHRRRDGRRDDDDGGRGRRDDIPAKKSRRDDGDSERGRYSNGNAGNGGQQSGPPAWLRANIRVRVIHKSYGGGRAYLGKGRVVDVPRAGQATVRMDLGELVLEGVKERHLETVLPARGGKVIVVRGAEKGATGKLLAKNKEKETALVQVYEDLRAVTLSLDDVAEFTGMLDEDMEDVGY</sequence>
<dbReference type="AlphaFoldDB" id="D7G7L2"/>
<dbReference type="InterPro" id="IPR026822">
    <property type="entry name" value="Spp2/MOS2_G-patch"/>
</dbReference>
<feature type="region of interest" description="Disordered" evidence="4">
    <location>
        <begin position="92"/>
        <end position="132"/>
    </location>
</feature>
<feature type="domain" description="Spp2/MOS2 G-patch" evidence="5">
    <location>
        <begin position="232"/>
        <end position="291"/>
    </location>
</feature>
<feature type="compositionally biased region" description="Polar residues" evidence="4">
    <location>
        <begin position="176"/>
        <end position="186"/>
    </location>
</feature>
<evidence type="ECO:0000256" key="3">
    <source>
        <dbReference type="ARBA" id="ARBA00023242"/>
    </source>
</evidence>
<dbReference type="OrthoDB" id="5577072at2759"/>
<dbReference type="Proteomes" id="UP000002630">
    <property type="component" value="Linkage Group LG21"/>
</dbReference>
<dbReference type="PANTHER" id="PTHR15818">
    <property type="entry name" value="G PATCH AND KOW-CONTAINING"/>
    <property type="match status" value="1"/>
</dbReference>
<feature type="compositionally biased region" description="Gly residues" evidence="4">
    <location>
        <begin position="256"/>
        <end position="271"/>
    </location>
</feature>
<dbReference type="CDD" id="cd13153">
    <property type="entry name" value="KOW_GPKOW_B"/>
    <property type="match status" value="1"/>
</dbReference>
<feature type="compositionally biased region" description="Basic and acidic residues" evidence="4">
    <location>
        <begin position="377"/>
        <end position="388"/>
    </location>
</feature>
<protein>
    <recommendedName>
        <fullName evidence="5">Spp2/MOS2 G-patch domain-containing protein</fullName>
    </recommendedName>
</protein>
<evidence type="ECO:0000313" key="7">
    <source>
        <dbReference type="Proteomes" id="UP000002630"/>
    </source>
</evidence>
<feature type="compositionally biased region" description="Basic residues" evidence="4">
    <location>
        <begin position="422"/>
        <end position="432"/>
    </location>
</feature>
<dbReference type="Pfam" id="PF25088">
    <property type="entry name" value="GPKOW_C"/>
    <property type="match status" value="1"/>
</dbReference>
<keyword evidence="7" id="KW-1185">Reference proteome</keyword>
<dbReference type="InterPro" id="IPR041994">
    <property type="entry name" value="GPKOW_KOW2"/>
</dbReference>
<dbReference type="EMBL" id="FN649746">
    <property type="protein sequence ID" value="CBJ27751.1"/>
    <property type="molecule type" value="Genomic_DNA"/>
</dbReference>
<evidence type="ECO:0000256" key="4">
    <source>
        <dbReference type="SAM" id="MobiDB-lite"/>
    </source>
</evidence>
<evidence type="ECO:0000256" key="1">
    <source>
        <dbReference type="ARBA" id="ARBA00004123"/>
    </source>
</evidence>
<dbReference type="Gene3D" id="2.30.30.140">
    <property type="match status" value="1"/>
</dbReference>
<dbReference type="EMBL" id="FN649075">
    <property type="protein sequence ID" value="CBJ27751.1"/>
    <property type="molecule type" value="Genomic_DNA"/>
</dbReference>
<feature type="region of interest" description="Disordered" evidence="4">
    <location>
        <begin position="256"/>
        <end position="546"/>
    </location>
</feature>
<feature type="region of interest" description="Disordered" evidence="4">
    <location>
        <begin position="167"/>
        <end position="200"/>
    </location>
</feature>
<feature type="compositionally biased region" description="Low complexity" evidence="4">
    <location>
        <begin position="92"/>
        <end position="118"/>
    </location>
</feature>
<dbReference type="InParanoid" id="D7G7L2"/>